<gene>
    <name evidence="2" type="ordered locus">MS2137</name>
</gene>
<dbReference type="Proteomes" id="UP000000607">
    <property type="component" value="Chromosome"/>
</dbReference>
<protein>
    <submittedName>
        <fullName evidence="2">Uncharacterized protein</fullName>
    </submittedName>
</protein>
<sequence>MEHEVCHRHLTSQDKCGKAGEQAQDDEDSAQGFDDAAYAH</sequence>
<dbReference type="EMBL" id="AE016827">
    <property type="protein sequence ID" value="AAU38745.1"/>
    <property type="molecule type" value="Genomic_DNA"/>
</dbReference>
<evidence type="ECO:0000313" key="3">
    <source>
        <dbReference type="Proteomes" id="UP000000607"/>
    </source>
</evidence>
<accession>Q65QL5</accession>
<keyword evidence="3" id="KW-1185">Reference proteome</keyword>
<name>Q65QL5_MANSM</name>
<evidence type="ECO:0000313" key="2">
    <source>
        <dbReference type="EMBL" id="AAU38745.1"/>
    </source>
</evidence>
<feature type="region of interest" description="Disordered" evidence="1">
    <location>
        <begin position="1"/>
        <end position="40"/>
    </location>
</feature>
<dbReference type="AlphaFoldDB" id="Q65QL5"/>
<dbReference type="KEGG" id="msu:MS2137"/>
<dbReference type="HOGENOM" id="CLU_3292099_0_0_6"/>
<proteinExistence type="predicted"/>
<organism evidence="2 3">
    <name type="scientific">Mannheimia succiniciproducens (strain KCTC 0769BP / MBEL55E)</name>
    <dbReference type="NCBI Taxonomy" id="221988"/>
    <lineage>
        <taxon>Bacteria</taxon>
        <taxon>Pseudomonadati</taxon>
        <taxon>Pseudomonadota</taxon>
        <taxon>Gammaproteobacteria</taxon>
        <taxon>Pasteurellales</taxon>
        <taxon>Pasteurellaceae</taxon>
        <taxon>Basfia</taxon>
    </lineage>
</organism>
<evidence type="ECO:0000256" key="1">
    <source>
        <dbReference type="SAM" id="MobiDB-lite"/>
    </source>
</evidence>
<feature type="compositionally biased region" description="Basic and acidic residues" evidence="1">
    <location>
        <begin position="1"/>
        <end position="18"/>
    </location>
</feature>
<reference evidence="2 3" key="1">
    <citation type="journal article" date="2004" name="Nat. Biotechnol.">
        <title>The genome sequence of the capnophilic rumen bacterium Mannheimia succiniciproducens.</title>
        <authorList>
            <person name="Hong S.H."/>
            <person name="Kim J.S."/>
            <person name="Lee S.Y."/>
            <person name="In Y.H."/>
            <person name="Choi S.S."/>
            <person name="Rih J.-K."/>
            <person name="Kim C.H."/>
            <person name="Jeong H."/>
            <person name="Hur C.G."/>
            <person name="Kim J.J."/>
        </authorList>
    </citation>
    <scope>NUCLEOTIDE SEQUENCE [LARGE SCALE GENOMIC DNA]</scope>
    <source>
        <strain evidence="3">KCTC 0769BP / MBEL55E</strain>
    </source>
</reference>